<dbReference type="OrthoDB" id="9771666at2"/>
<dbReference type="Proteomes" id="UP000188169">
    <property type="component" value="Unassembled WGS sequence"/>
</dbReference>
<accession>A0A1R4ED96</accession>
<dbReference type="GO" id="GO:0008236">
    <property type="term" value="F:serine-type peptidase activity"/>
    <property type="evidence" value="ECO:0007669"/>
    <property type="project" value="InterPro"/>
</dbReference>
<organism evidence="4 5">
    <name type="scientific">Psychrobacter pasteurii</name>
    <dbReference type="NCBI Taxonomy" id="1945520"/>
    <lineage>
        <taxon>Bacteria</taxon>
        <taxon>Pseudomonadati</taxon>
        <taxon>Pseudomonadota</taxon>
        <taxon>Gammaproteobacteria</taxon>
        <taxon>Moraxellales</taxon>
        <taxon>Moraxellaceae</taxon>
        <taxon>Psychrobacter</taxon>
    </lineage>
</organism>
<dbReference type="Gene3D" id="3.40.50.1820">
    <property type="entry name" value="alpha/beta hydrolase"/>
    <property type="match status" value="1"/>
</dbReference>
<evidence type="ECO:0000313" key="5">
    <source>
        <dbReference type="Proteomes" id="UP000188169"/>
    </source>
</evidence>
<feature type="chain" id="PRO_5010345386" evidence="2">
    <location>
        <begin position="36"/>
        <end position="317"/>
    </location>
</feature>
<dbReference type="SUPFAM" id="SSF53474">
    <property type="entry name" value="alpha/beta-Hydrolases"/>
    <property type="match status" value="1"/>
</dbReference>
<dbReference type="PANTHER" id="PTHR48081:SF9">
    <property type="entry name" value="CARBOXYLESTERASE"/>
    <property type="match status" value="1"/>
</dbReference>
<dbReference type="AlphaFoldDB" id="A0A1R4ED96"/>
<sequence>MRTSSHTEQTMQKYKKWTASLAVTGVALWSLQTVAANASPGLVLLNTVSPKGEISVTKDLSYGTDPEQNLDIYYPKALAKAIHSNQSPKADYPLVVFVHGGSWESGNKDQYAFVGHSLAKAGYVTAVINYRKAPEFIYPAFVSDTAQAIAWSYHNADKFYADANKVAVIGHSAGAFNAVAAVSNADFLQPYGLQPSDIKAVVGIAGPYSYDFRKFSSRTVFPKEASPEQVMPDGLIKAGSSGQQPEYLLMTAENDKVVHLTNTTKMAQALTKAGATVITEEVKKANHATSIAAMSTSLTWVNTVRPQLLNYLQQKLQ</sequence>
<dbReference type="PANTHER" id="PTHR48081">
    <property type="entry name" value="AB HYDROLASE SUPERFAMILY PROTEIN C4A8.06C"/>
    <property type="match status" value="1"/>
</dbReference>
<evidence type="ECO:0000256" key="2">
    <source>
        <dbReference type="SAM" id="SignalP"/>
    </source>
</evidence>
<dbReference type="InterPro" id="IPR029058">
    <property type="entry name" value="AB_hydrolase_fold"/>
</dbReference>
<feature type="signal peptide" evidence="2">
    <location>
        <begin position="1"/>
        <end position="35"/>
    </location>
</feature>
<keyword evidence="1 4" id="KW-0378">Hydrolase</keyword>
<dbReference type="EC" id="3.1.1.1" evidence="4"/>
<evidence type="ECO:0000256" key="1">
    <source>
        <dbReference type="ARBA" id="ARBA00022801"/>
    </source>
</evidence>
<keyword evidence="5" id="KW-1185">Reference proteome</keyword>
<reference evidence="5" key="1">
    <citation type="submission" date="2017-02" db="EMBL/GenBank/DDBJ databases">
        <authorList>
            <person name="Mornico D."/>
        </authorList>
    </citation>
    <scope>NUCLEOTIDE SEQUENCE [LARGE SCALE GENOMIC DNA]</scope>
</reference>
<evidence type="ECO:0000313" key="4">
    <source>
        <dbReference type="EMBL" id="SJM36477.1"/>
    </source>
</evidence>
<name>A0A1R4ED96_9GAMM</name>
<protein>
    <submittedName>
        <fullName evidence="4">Carboxylesterase NlhH</fullName>
        <ecNumber evidence="4">3.1.1.1</ecNumber>
    </submittedName>
</protein>
<gene>
    <name evidence="4" type="primary">nlhH</name>
    <name evidence="4" type="ORF">A1019T_00438</name>
</gene>
<dbReference type="InterPro" id="IPR050300">
    <property type="entry name" value="GDXG_lipolytic_enzyme"/>
</dbReference>
<dbReference type="STRING" id="1945520.A1019T_00438"/>
<dbReference type="Pfam" id="PF20434">
    <property type="entry name" value="BD-FAE"/>
    <property type="match status" value="1"/>
</dbReference>
<dbReference type="InterPro" id="IPR049492">
    <property type="entry name" value="BD-FAE-like_dom"/>
</dbReference>
<dbReference type="GO" id="GO:0106435">
    <property type="term" value="F:carboxylesterase activity"/>
    <property type="evidence" value="ECO:0007669"/>
    <property type="project" value="UniProtKB-EC"/>
</dbReference>
<proteinExistence type="predicted"/>
<evidence type="ECO:0000259" key="3">
    <source>
        <dbReference type="Pfam" id="PF20434"/>
    </source>
</evidence>
<dbReference type="GO" id="GO:0006508">
    <property type="term" value="P:proteolysis"/>
    <property type="evidence" value="ECO:0007669"/>
    <property type="project" value="InterPro"/>
</dbReference>
<dbReference type="EMBL" id="FUGD01000048">
    <property type="protein sequence ID" value="SJM36477.1"/>
    <property type="molecule type" value="Genomic_DNA"/>
</dbReference>
<keyword evidence="2" id="KW-0732">Signal</keyword>
<feature type="domain" description="BD-FAE-like" evidence="3">
    <location>
        <begin position="82"/>
        <end position="230"/>
    </location>
</feature>